<dbReference type="EMBL" id="IACF01005135">
    <property type="protein sequence ID" value="LAB70721.1"/>
    <property type="molecule type" value="mRNA"/>
</dbReference>
<dbReference type="PANTHER" id="PTHR46612:SF1">
    <property type="entry name" value="XYLOSIDE XYLOSYLTRANSFERASE 1"/>
    <property type="match status" value="1"/>
</dbReference>
<feature type="transmembrane region" description="Helical" evidence="1">
    <location>
        <begin position="12"/>
        <end position="31"/>
    </location>
</feature>
<dbReference type="InterPro" id="IPR042465">
    <property type="entry name" value="XXLT1"/>
</dbReference>
<accession>A0A2P2I9L9</accession>
<reference evidence="2" key="1">
    <citation type="journal article" date="2018" name="Biosci. Biotechnol. Biochem.">
        <title>Polysaccharide hydrolase of the hadal zone amphipods Hirondellea gigas.</title>
        <authorList>
            <person name="Kobayashi H."/>
            <person name="Nagahama T."/>
            <person name="Arai W."/>
            <person name="Sasagawa Y."/>
            <person name="Umeda M."/>
            <person name="Hayashi T."/>
            <person name="Nikaido I."/>
            <person name="Watanabe H."/>
            <person name="Oguri K."/>
            <person name="Kitazato H."/>
            <person name="Fujioka K."/>
            <person name="Kido Y."/>
            <person name="Takami H."/>
        </authorList>
    </citation>
    <scope>NUCLEOTIDE SEQUENCE</scope>
    <source>
        <tissue evidence="2">Whole body</tissue>
    </source>
</reference>
<dbReference type="SUPFAM" id="SSF53448">
    <property type="entry name" value="Nucleotide-diphospho-sugar transferases"/>
    <property type="match status" value="1"/>
</dbReference>
<evidence type="ECO:0000313" key="2">
    <source>
        <dbReference type="EMBL" id="LAB70721.1"/>
    </source>
</evidence>
<proteinExistence type="evidence at transcript level"/>
<dbReference type="AlphaFoldDB" id="A0A2P2I9L9"/>
<keyword evidence="1" id="KW-0472">Membrane</keyword>
<keyword evidence="2" id="KW-0808">Transferase</keyword>
<dbReference type="Gene3D" id="3.90.550.10">
    <property type="entry name" value="Spore Coat Polysaccharide Biosynthesis Protein SpsA, Chain A"/>
    <property type="match status" value="1"/>
</dbReference>
<protein>
    <submittedName>
        <fullName evidence="2">Xyloside xylosyltransferase 1-like</fullName>
    </submittedName>
</protein>
<evidence type="ECO:0000256" key="1">
    <source>
        <dbReference type="SAM" id="Phobius"/>
    </source>
</evidence>
<name>A0A2P2I9L9_9CRUS</name>
<organism evidence="2">
    <name type="scientific">Hirondellea gigas</name>
    <dbReference type="NCBI Taxonomy" id="1518452"/>
    <lineage>
        <taxon>Eukaryota</taxon>
        <taxon>Metazoa</taxon>
        <taxon>Ecdysozoa</taxon>
        <taxon>Arthropoda</taxon>
        <taxon>Crustacea</taxon>
        <taxon>Multicrustacea</taxon>
        <taxon>Malacostraca</taxon>
        <taxon>Eumalacostraca</taxon>
        <taxon>Peracarida</taxon>
        <taxon>Amphipoda</taxon>
        <taxon>Amphilochidea</taxon>
        <taxon>Lysianassida</taxon>
        <taxon>Lysianassidira</taxon>
        <taxon>Lysianassoidea</taxon>
        <taxon>Lysianassidae</taxon>
        <taxon>Hirondellea</taxon>
    </lineage>
</organism>
<sequence>MGVLRYIFAYKKLVIIIFLLLMSTLLVVKMLEIVSFPITKLTPKRAAQHSNMSSTGDAAQAVASVGNSGNTAVAAGTIEIALIFRHGSEKETLQHNFQECIQSVLQYTSSPLRIHVVTDAASYAVATKLVQNIFKANDWHDKPLKMLHVPTEGVELLSEGAGSAMVGVLQEFFTSRRNSYYRDPLFFFSLFLHNILPTLTQVILMDVDVRVVDDIADLHSHFSKFQPHHVIGMSQELAPTYRHVLSAYRINHPTTTLGSPPDEGGFPGYNSGVMLVNIPALNSSTIIASYLERKLLEERCNYYSFRGNLGDQDLYTLIAFDHPYLFYTLPCTWNRQLCQWWRNRGYSLVFDHYFNCPGKVSLYHGNCKSTIPELPGPVSANKVLQ</sequence>
<dbReference type="GO" id="GO:0005789">
    <property type="term" value="C:endoplasmic reticulum membrane"/>
    <property type="evidence" value="ECO:0007669"/>
    <property type="project" value="TreeGrafter"/>
</dbReference>
<dbReference type="InterPro" id="IPR002495">
    <property type="entry name" value="Glyco_trans_8"/>
</dbReference>
<keyword evidence="1" id="KW-0812">Transmembrane</keyword>
<dbReference type="PANTHER" id="PTHR46612">
    <property type="entry name" value="XYLOSIDE XYLOSYLTRANSFERASE 1"/>
    <property type="match status" value="1"/>
</dbReference>
<keyword evidence="1" id="KW-1133">Transmembrane helix</keyword>
<dbReference type="GO" id="GO:0140560">
    <property type="term" value="F:xylosyl alpha-1,3-xylosyltransferase activity"/>
    <property type="evidence" value="ECO:0007669"/>
    <property type="project" value="TreeGrafter"/>
</dbReference>
<dbReference type="InterPro" id="IPR029044">
    <property type="entry name" value="Nucleotide-diphossugar_trans"/>
</dbReference>
<dbReference type="Pfam" id="PF01501">
    <property type="entry name" value="Glyco_transf_8"/>
    <property type="match status" value="1"/>
</dbReference>
<dbReference type="GO" id="GO:0016266">
    <property type="term" value="P:protein O-linked glycosylation via N-acetyl-galactosamine"/>
    <property type="evidence" value="ECO:0007669"/>
    <property type="project" value="TreeGrafter"/>
</dbReference>